<gene>
    <name evidence="2" type="ORF">OCOJLMKI_0646</name>
</gene>
<dbReference type="SUPFAM" id="SSF159894">
    <property type="entry name" value="YgaC/TfoX-N like"/>
    <property type="match status" value="1"/>
</dbReference>
<dbReference type="Proteomes" id="UP001055125">
    <property type="component" value="Unassembled WGS sequence"/>
</dbReference>
<proteinExistence type="predicted"/>
<dbReference type="Gene3D" id="3.30.1460.30">
    <property type="entry name" value="YgaC/TfoX-N like chaperone"/>
    <property type="match status" value="1"/>
</dbReference>
<comment type="caution">
    <text evidence="2">The sequence shown here is derived from an EMBL/GenBank/DDBJ whole genome shotgun (WGS) entry which is preliminary data.</text>
</comment>
<feature type="domain" description="TfoX N-terminal" evidence="1">
    <location>
        <begin position="17"/>
        <end position="101"/>
    </location>
</feature>
<reference evidence="2" key="1">
    <citation type="journal article" date="2021" name="Front. Microbiol.">
        <title>Comprehensive Comparative Genomics and Phenotyping of Methylobacterium Species.</title>
        <authorList>
            <person name="Alessa O."/>
            <person name="Ogura Y."/>
            <person name="Fujitani Y."/>
            <person name="Takami H."/>
            <person name="Hayashi T."/>
            <person name="Sahin N."/>
            <person name="Tani A."/>
        </authorList>
    </citation>
    <scope>NUCLEOTIDE SEQUENCE</scope>
    <source>
        <strain evidence="2">DSM 19015</strain>
    </source>
</reference>
<dbReference type="InterPro" id="IPR007076">
    <property type="entry name" value="TfoX_N"/>
</dbReference>
<name>A0ABQ4RRN4_9HYPH</name>
<reference evidence="2" key="2">
    <citation type="submission" date="2021-08" db="EMBL/GenBank/DDBJ databases">
        <authorList>
            <person name="Tani A."/>
            <person name="Ola A."/>
            <person name="Ogura Y."/>
            <person name="Katsura K."/>
            <person name="Hayashi T."/>
        </authorList>
    </citation>
    <scope>NUCLEOTIDE SEQUENCE</scope>
    <source>
        <strain evidence="2">DSM 19015</strain>
    </source>
</reference>
<sequence length="119" mass="12876">MRIVATKQTTVDDIVEQAKGAGQVAAKKMFGEYGLYCDGKLVALVCDETLFAKPTEAGRTYLGSVTEVSPYPSAKPYFLVAGERWDDADWLAELIKASAAALPAPTRKRSSERSNKSIS</sequence>
<evidence type="ECO:0000259" key="1">
    <source>
        <dbReference type="Pfam" id="PF04993"/>
    </source>
</evidence>
<evidence type="ECO:0000313" key="3">
    <source>
        <dbReference type="Proteomes" id="UP001055125"/>
    </source>
</evidence>
<accession>A0ABQ4RRN4</accession>
<dbReference type="EMBL" id="BPQP01000008">
    <property type="protein sequence ID" value="GJD93451.1"/>
    <property type="molecule type" value="Genomic_DNA"/>
</dbReference>
<keyword evidence="3" id="KW-1185">Reference proteome</keyword>
<dbReference type="Pfam" id="PF04993">
    <property type="entry name" value="TfoX_N"/>
    <property type="match status" value="1"/>
</dbReference>
<evidence type="ECO:0000313" key="2">
    <source>
        <dbReference type="EMBL" id="GJD93451.1"/>
    </source>
</evidence>
<protein>
    <recommendedName>
        <fullName evidence="1">TfoX N-terminal domain-containing protein</fullName>
    </recommendedName>
</protein>
<organism evidence="2 3">
    <name type="scientific">Methylobacterium iners</name>
    <dbReference type="NCBI Taxonomy" id="418707"/>
    <lineage>
        <taxon>Bacteria</taxon>
        <taxon>Pseudomonadati</taxon>
        <taxon>Pseudomonadota</taxon>
        <taxon>Alphaproteobacteria</taxon>
        <taxon>Hyphomicrobiales</taxon>
        <taxon>Methylobacteriaceae</taxon>
        <taxon>Methylobacterium</taxon>
    </lineage>
</organism>